<proteinExistence type="predicted"/>
<accession>D6TZL2</accession>
<evidence type="ECO:0000313" key="2">
    <source>
        <dbReference type="Proteomes" id="UP000004508"/>
    </source>
</evidence>
<organism evidence="1 2">
    <name type="scientific">Ktedonobacter racemifer DSM 44963</name>
    <dbReference type="NCBI Taxonomy" id="485913"/>
    <lineage>
        <taxon>Bacteria</taxon>
        <taxon>Bacillati</taxon>
        <taxon>Chloroflexota</taxon>
        <taxon>Ktedonobacteria</taxon>
        <taxon>Ktedonobacterales</taxon>
        <taxon>Ktedonobacteraceae</taxon>
        <taxon>Ktedonobacter</taxon>
    </lineage>
</organism>
<comment type="caution">
    <text evidence="1">The sequence shown here is derived from an EMBL/GenBank/DDBJ whole genome shotgun (WGS) entry which is preliminary data.</text>
</comment>
<keyword evidence="2" id="KW-1185">Reference proteome</keyword>
<gene>
    <name evidence="1" type="ORF">Krac_2773</name>
</gene>
<evidence type="ECO:0000313" key="1">
    <source>
        <dbReference type="EMBL" id="EFH82002.1"/>
    </source>
</evidence>
<dbReference type="InParanoid" id="D6TZL2"/>
<dbReference type="Proteomes" id="UP000004508">
    <property type="component" value="Unassembled WGS sequence"/>
</dbReference>
<protein>
    <submittedName>
        <fullName evidence="1">Uncharacterized protein</fullName>
    </submittedName>
</protein>
<dbReference type="EMBL" id="ADVG01000004">
    <property type="protein sequence ID" value="EFH82002.1"/>
    <property type="molecule type" value="Genomic_DNA"/>
</dbReference>
<name>D6TZL2_KTERA</name>
<sequence length="371" mass="41420">MKLIPAGATVKDRLRTPIVACLMPTTRTGLRGMTRINAFNHHSLFLPFVDNEAVQLRKGPGMQLTLSFTFAMSDSFSNIGQVLKHNCCSRGYALHDAFGEHMVTVPVEKHLLTRQLFEMPFGRRGSFGLKFATETERTAVNLFPVARAKEVTVGSHSRTIQAQVHTNNRVIGLNNRFGNIDHDMQPPFPFAVDQVSSSNVTPTISLTEMRNGKGKSHFALRGRNANRLCFPIEGVGVNIVTNRTLLRGRATNRLEERSGFPLFLCVSNLFRIGRFLLGFPGESTAKRFGGFDPSLNEQVTHQTRTQGFRLVVGGMMKPDTVLLAMLPTIDTHMIVGNGKLHQRFLQDVGLFCIRLKLNPHRSIHAQIIPYM</sequence>
<reference evidence="1 2" key="1">
    <citation type="journal article" date="2011" name="Stand. Genomic Sci.">
        <title>Non-contiguous finished genome sequence and contextual data of the filamentous soil bacterium Ktedonobacter racemifer type strain (SOSP1-21).</title>
        <authorList>
            <person name="Chang Y.J."/>
            <person name="Land M."/>
            <person name="Hauser L."/>
            <person name="Chertkov O."/>
            <person name="Del Rio T.G."/>
            <person name="Nolan M."/>
            <person name="Copeland A."/>
            <person name="Tice H."/>
            <person name="Cheng J.F."/>
            <person name="Lucas S."/>
            <person name="Han C."/>
            <person name="Goodwin L."/>
            <person name="Pitluck S."/>
            <person name="Ivanova N."/>
            <person name="Ovchinikova G."/>
            <person name="Pati A."/>
            <person name="Chen A."/>
            <person name="Palaniappan K."/>
            <person name="Mavromatis K."/>
            <person name="Liolios K."/>
            <person name="Brettin T."/>
            <person name="Fiebig A."/>
            <person name="Rohde M."/>
            <person name="Abt B."/>
            <person name="Goker M."/>
            <person name="Detter J.C."/>
            <person name="Woyke T."/>
            <person name="Bristow J."/>
            <person name="Eisen J.A."/>
            <person name="Markowitz V."/>
            <person name="Hugenholtz P."/>
            <person name="Kyrpides N.C."/>
            <person name="Klenk H.P."/>
            <person name="Lapidus A."/>
        </authorList>
    </citation>
    <scope>NUCLEOTIDE SEQUENCE [LARGE SCALE GENOMIC DNA]</scope>
    <source>
        <strain evidence="2">DSM 44963</strain>
    </source>
</reference>
<dbReference type="AlphaFoldDB" id="D6TZL2"/>